<feature type="domain" description="Glycosyl transferase family 1" evidence="1">
    <location>
        <begin position="182"/>
        <end position="331"/>
    </location>
</feature>
<organism evidence="2 3">
    <name type="scientific">Segatella bryantii</name>
    <name type="common">Prevotella bryantii</name>
    <dbReference type="NCBI Taxonomy" id="77095"/>
    <lineage>
        <taxon>Bacteria</taxon>
        <taxon>Pseudomonadati</taxon>
        <taxon>Bacteroidota</taxon>
        <taxon>Bacteroidia</taxon>
        <taxon>Bacteroidales</taxon>
        <taxon>Prevotellaceae</taxon>
        <taxon>Segatella</taxon>
    </lineage>
</organism>
<comment type="caution">
    <text evidence="2">The sequence shown here is derived from an EMBL/GenBank/DDBJ whole genome shotgun (WGS) entry which is preliminary data.</text>
</comment>
<name>A0ABX4ELL0_SEGBR</name>
<dbReference type="InterPro" id="IPR001296">
    <property type="entry name" value="Glyco_trans_1"/>
</dbReference>
<proteinExistence type="predicted"/>
<dbReference type="GO" id="GO:0016740">
    <property type="term" value="F:transferase activity"/>
    <property type="evidence" value="ECO:0007669"/>
    <property type="project" value="UniProtKB-KW"/>
</dbReference>
<protein>
    <submittedName>
        <fullName evidence="2">Glycosyl transferase family 1</fullName>
    </submittedName>
</protein>
<gene>
    <name evidence="2" type="ORF">CIK91_00965</name>
</gene>
<dbReference type="SUPFAM" id="SSF53756">
    <property type="entry name" value="UDP-Glycosyltransferase/glycogen phosphorylase"/>
    <property type="match status" value="1"/>
</dbReference>
<dbReference type="Proteomes" id="UP000216189">
    <property type="component" value="Unassembled WGS sequence"/>
</dbReference>
<keyword evidence="3" id="KW-1185">Reference proteome</keyword>
<evidence type="ECO:0000313" key="3">
    <source>
        <dbReference type="Proteomes" id="UP000216189"/>
    </source>
</evidence>
<dbReference type="InterPro" id="IPR050194">
    <property type="entry name" value="Glycosyltransferase_grp1"/>
</dbReference>
<dbReference type="PANTHER" id="PTHR45947:SF3">
    <property type="entry name" value="SULFOQUINOVOSYL TRANSFERASE SQD2"/>
    <property type="match status" value="1"/>
</dbReference>
<dbReference type="Gene3D" id="3.40.50.2000">
    <property type="entry name" value="Glycogen Phosphorylase B"/>
    <property type="match status" value="2"/>
</dbReference>
<evidence type="ECO:0000259" key="1">
    <source>
        <dbReference type="Pfam" id="PF00534"/>
    </source>
</evidence>
<accession>A0ABX4ELL0</accession>
<dbReference type="EMBL" id="NPJF01000009">
    <property type="protein sequence ID" value="OYP57154.1"/>
    <property type="molecule type" value="Genomic_DNA"/>
</dbReference>
<keyword evidence="2" id="KW-0808">Transferase</keyword>
<evidence type="ECO:0000313" key="2">
    <source>
        <dbReference type="EMBL" id="OYP57154.1"/>
    </source>
</evidence>
<reference evidence="2 3" key="1">
    <citation type="submission" date="2017-08" db="EMBL/GenBank/DDBJ databases">
        <title>Comparative genomics of non-oral Prevotella species.</title>
        <authorList>
            <person name="Accetto T."/>
            <person name="Nograsek B."/>
            <person name="Avgustin G."/>
        </authorList>
    </citation>
    <scope>NUCLEOTIDE SEQUENCE [LARGE SCALE GENOMIC DNA]</scope>
    <source>
        <strain evidence="2 3">TC1-1</strain>
    </source>
</reference>
<sequence length="370" mass="41943">MIKVAVIGGPILSGGKKNLIMEYFRHIDKTQVQMDIVCNDDSNAIPQEEIEALGGRVFIVPSFKKLKGHTDALYELFKKEKYDVVHAYNSMMNFFPMYAAKKAGVKVRISESLSMAAPGEWKTYVKYMLRPLSHLYATHYMACGEDCGIFQFGKKAFDEGKIAIFKTAINTEFNSYQPELRNETRKKFGWEDKVVYGFIGRFEHQKNPLFLIDVMSEIYKRQKKAQFVIIGAGSLEEKMKERIKETGIEPAMSWLGRREDIQQFYNAFDGFLLPSRYEGLPVVGLESQSCGLPMFFSTAVTPEAAACELGVFTRLDDGAAAWAEKIIPVVEKNIPVRRSHAKEVAEAGFDSKTESDKMLAYYKKALAEQI</sequence>
<dbReference type="PANTHER" id="PTHR45947">
    <property type="entry name" value="SULFOQUINOVOSYL TRANSFERASE SQD2"/>
    <property type="match status" value="1"/>
</dbReference>
<dbReference type="RefSeq" id="WP_094447967.1">
    <property type="nucleotide sequence ID" value="NZ_CP091802.1"/>
</dbReference>
<dbReference type="Pfam" id="PF00534">
    <property type="entry name" value="Glycos_transf_1"/>
    <property type="match status" value="1"/>
</dbReference>